<dbReference type="SFLD" id="SFLDG01060">
    <property type="entry name" value="BATS_domain_containing"/>
    <property type="match status" value="1"/>
</dbReference>
<evidence type="ECO:0000256" key="7">
    <source>
        <dbReference type="ARBA" id="ARBA00022691"/>
    </source>
</evidence>
<comment type="cofactor">
    <cofactor evidence="13">
        <name>[2Fe-2S] cluster</name>
        <dbReference type="ChEBI" id="CHEBI:190135"/>
    </cofactor>
</comment>
<dbReference type="EC" id="2.8.1.6" evidence="4"/>
<dbReference type="PROSITE" id="PS51918">
    <property type="entry name" value="RADICAL_SAM"/>
    <property type="match status" value="1"/>
</dbReference>
<dbReference type="InterPro" id="IPR002684">
    <property type="entry name" value="Biotin_synth/BioAB"/>
</dbReference>
<keyword evidence="6" id="KW-0808">Transferase</keyword>
<evidence type="ECO:0000256" key="1">
    <source>
        <dbReference type="ARBA" id="ARBA00001966"/>
    </source>
</evidence>
<protein>
    <recommendedName>
        <fullName evidence="4">biotin synthase</fullName>
        <ecNumber evidence="4">2.8.1.6</ecNumber>
    </recommendedName>
</protein>
<keyword evidence="11" id="KW-0408">Iron</keyword>
<dbReference type="NCBIfam" id="TIGR00433">
    <property type="entry name" value="bioB"/>
    <property type="match status" value="1"/>
</dbReference>
<comment type="caution">
    <text evidence="16">The sequence shown here is derived from an EMBL/GenBank/DDBJ whole genome shotgun (WGS) entry which is preliminary data.</text>
</comment>
<accession>A0AAD5MB65</accession>
<keyword evidence="9" id="KW-0479">Metal-binding</keyword>
<dbReference type="SUPFAM" id="SSF102114">
    <property type="entry name" value="Radical SAM enzymes"/>
    <property type="match status" value="1"/>
</dbReference>
<evidence type="ECO:0000256" key="12">
    <source>
        <dbReference type="ARBA" id="ARBA00023014"/>
    </source>
</evidence>
<evidence type="ECO:0000256" key="2">
    <source>
        <dbReference type="ARBA" id="ARBA00004942"/>
    </source>
</evidence>
<dbReference type="SFLD" id="SFLDG01278">
    <property type="entry name" value="biotin_synthase_like"/>
    <property type="match status" value="1"/>
</dbReference>
<evidence type="ECO:0000256" key="10">
    <source>
        <dbReference type="ARBA" id="ARBA00022756"/>
    </source>
</evidence>
<evidence type="ECO:0000256" key="3">
    <source>
        <dbReference type="ARBA" id="ARBA00010765"/>
    </source>
</evidence>
<dbReference type="Gene3D" id="3.60.21.10">
    <property type="match status" value="1"/>
</dbReference>
<dbReference type="InterPro" id="IPR024177">
    <property type="entry name" value="Biotin_synthase"/>
</dbReference>
<dbReference type="InterPro" id="IPR013785">
    <property type="entry name" value="Aldolase_TIM"/>
</dbReference>
<dbReference type="InterPro" id="IPR010722">
    <property type="entry name" value="BATS_dom"/>
</dbReference>
<dbReference type="Pfam" id="PF04055">
    <property type="entry name" value="Radical_SAM"/>
    <property type="match status" value="1"/>
</dbReference>
<comment type="similarity">
    <text evidence="3">Belongs to the radical SAM superfamily. Biotin synthase family.</text>
</comment>
<dbReference type="SFLD" id="SFLDS00029">
    <property type="entry name" value="Radical_SAM"/>
    <property type="match status" value="1"/>
</dbReference>
<evidence type="ECO:0000256" key="11">
    <source>
        <dbReference type="ARBA" id="ARBA00023004"/>
    </source>
</evidence>
<dbReference type="InterPro" id="IPR004843">
    <property type="entry name" value="Calcineurin-like_PHP"/>
</dbReference>
<feature type="domain" description="Radical SAM core" evidence="15">
    <location>
        <begin position="420"/>
        <end position="650"/>
    </location>
</feature>
<keyword evidence="8" id="KW-0001">2Fe-2S</keyword>
<dbReference type="InterPro" id="IPR058240">
    <property type="entry name" value="rSAM_sf"/>
</dbReference>
<keyword evidence="7" id="KW-0949">S-adenosyl-L-methionine</keyword>
<evidence type="ECO:0000256" key="6">
    <source>
        <dbReference type="ARBA" id="ARBA00022679"/>
    </source>
</evidence>
<dbReference type="PANTHER" id="PTHR22976:SF2">
    <property type="entry name" value="BIOTIN SYNTHASE, MITOCHONDRIAL"/>
    <property type="match status" value="1"/>
</dbReference>
<evidence type="ECO:0000256" key="14">
    <source>
        <dbReference type="SAM" id="SignalP"/>
    </source>
</evidence>
<keyword evidence="14" id="KW-0732">Signal</keyword>
<dbReference type="InterPro" id="IPR006638">
    <property type="entry name" value="Elp3/MiaA/NifB-like_rSAM"/>
</dbReference>
<dbReference type="Pfam" id="PF00149">
    <property type="entry name" value="Metallophos"/>
    <property type="match status" value="1"/>
</dbReference>
<feature type="chain" id="PRO_5042187668" description="biotin synthase" evidence="14">
    <location>
        <begin position="22"/>
        <end position="1028"/>
    </location>
</feature>
<dbReference type="SFLD" id="SFLDF00272">
    <property type="entry name" value="biotin_synthase"/>
    <property type="match status" value="1"/>
</dbReference>
<keyword evidence="12" id="KW-0411">Iron-sulfur</keyword>
<organism evidence="16 17">
    <name type="scientific">Pythium insidiosum</name>
    <name type="common">Pythiosis disease agent</name>
    <dbReference type="NCBI Taxonomy" id="114742"/>
    <lineage>
        <taxon>Eukaryota</taxon>
        <taxon>Sar</taxon>
        <taxon>Stramenopiles</taxon>
        <taxon>Oomycota</taxon>
        <taxon>Peronosporomycetes</taxon>
        <taxon>Pythiales</taxon>
        <taxon>Pythiaceae</taxon>
        <taxon>Pythium</taxon>
    </lineage>
</organism>
<dbReference type="GO" id="GO:0051539">
    <property type="term" value="F:4 iron, 4 sulfur cluster binding"/>
    <property type="evidence" value="ECO:0007669"/>
    <property type="project" value="UniProtKB-KW"/>
</dbReference>
<evidence type="ECO:0000313" key="16">
    <source>
        <dbReference type="EMBL" id="KAJ0408852.1"/>
    </source>
</evidence>
<evidence type="ECO:0000256" key="13">
    <source>
        <dbReference type="ARBA" id="ARBA00034078"/>
    </source>
</evidence>
<dbReference type="SMART" id="SM00876">
    <property type="entry name" value="BATS"/>
    <property type="match status" value="1"/>
</dbReference>
<dbReference type="Pfam" id="PF06968">
    <property type="entry name" value="BATS"/>
    <property type="match status" value="1"/>
</dbReference>
<dbReference type="SMART" id="SM00729">
    <property type="entry name" value="Elp3"/>
    <property type="match status" value="1"/>
</dbReference>
<dbReference type="InterPro" id="IPR007197">
    <property type="entry name" value="rSAM"/>
</dbReference>
<dbReference type="SUPFAM" id="SSF56300">
    <property type="entry name" value="Metallo-dependent phosphatases"/>
    <property type="match status" value="1"/>
</dbReference>
<dbReference type="EMBL" id="JAKCXM010000008">
    <property type="protein sequence ID" value="KAJ0408852.1"/>
    <property type="molecule type" value="Genomic_DNA"/>
</dbReference>
<dbReference type="InterPro" id="IPR029052">
    <property type="entry name" value="Metallo-depent_PP-like"/>
</dbReference>
<evidence type="ECO:0000256" key="4">
    <source>
        <dbReference type="ARBA" id="ARBA00012236"/>
    </source>
</evidence>
<dbReference type="GO" id="GO:0051537">
    <property type="term" value="F:2 iron, 2 sulfur cluster binding"/>
    <property type="evidence" value="ECO:0007669"/>
    <property type="project" value="UniProtKB-KW"/>
</dbReference>
<evidence type="ECO:0000259" key="15">
    <source>
        <dbReference type="PROSITE" id="PS51918"/>
    </source>
</evidence>
<gene>
    <name evidence="16" type="ORF">P43SY_000748</name>
</gene>
<dbReference type="HAMAP" id="MF_01694">
    <property type="entry name" value="BioB"/>
    <property type="match status" value="1"/>
</dbReference>
<keyword evidence="10" id="KW-0093">Biotin biosynthesis</keyword>
<dbReference type="GO" id="GO:0004076">
    <property type="term" value="F:biotin synthase activity"/>
    <property type="evidence" value="ECO:0007669"/>
    <property type="project" value="UniProtKB-EC"/>
</dbReference>
<evidence type="ECO:0000256" key="8">
    <source>
        <dbReference type="ARBA" id="ARBA00022714"/>
    </source>
</evidence>
<dbReference type="Gene3D" id="3.20.20.70">
    <property type="entry name" value="Aldolase class I"/>
    <property type="match status" value="1"/>
</dbReference>
<proteinExistence type="inferred from homology"/>
<keyword evidence="5" id="KW-0004">4Fe-4S</keyword>
<dbReference type="GO" id="GO:0016787">
    <property type="term" value="F:hydrolase activity"/>
    <property type="evidence" value="ECO:0007669"/>
    <property type="project" value="InterPro"/>
</dbReference>
<dbReference type="GO" id="GO:0005739">
    <property type="term" value="C:mitochondrion"/>
    <property type="evidence" value="ECO:0007669"/>
    <property type="project" value="TreeGrafter"/>
</dbReference>
<comment type="pathway">
    <text evidence="2">Cofactor biosynthesis; biotin biosynthesis; biotin from 7,8-diaminononanoate: step 2/2.</text>
</comment>
<evidence type="ECO:0000256" key="5">
    <source>
        <dbReference type="ARBA" id="ARBA00022485"/>
    </source>
</evidence>
<dbReference type="FunFam" id="3.20.20.70:FF:000011">
    <property type="entry name" value="Biotin synthase"/>
    <property type="match status" value="1"/>
</dbReference>
<dbReference type="GO" id="GO:0009102">
    <property type="term" value="P:biotin biosynthetic process"/>
    <property type="evidence" value="ECO:0007669"/>
    <property type="project" value="UniProtKB-KW"/>
</dbReference>
<dbReference type="AlphaFoldDB" id="A0AAD5MB65"/>
<feature type="signal peptide" evidence="14">
    <location>
        <begin position="1"/>
        <end position="21"/>
    </location>
</feature>
<comment type="cofactor">
    <cofactor evidence="1">
        <name>[4Fe-4S] cluster</name>
        <dbReference type="ChEBI" id="CHEBI:49883"/>
    </cofactor>
</comment>
<evidence type="ECO:0000313" key="17">
    <source>
        <dbReference type="Proteomes" id="UP001209570"/>
    </source>
</evidence>
<keyword evidence="17" id="KW-1185">Reference proteome</keyword>
<dbReference type="PANTHER" id="PTHR22976">
    <property type="entry name" value="BIOTIN SYNTHASE"/>
    <property type="match status" value="1"/>
</dbReference>
<dbReference type="GO" id="GO:0046872">
    <property type="term" value="F:metal ion binding"/>
    <property type="evidence" value="ECO:0007669"/>
    <property type="project" value="UniProtKB-KW"/>
</dbReference>
<dbReference type="CDD" id="cd01335">
    <property type="entry name" value="Radical_SAM"/>
    <property type="match status" value="1"/>
</dbReference>
<evidence type="ECO:0000256" key="9">
    <source>
        <dbReference type="ARBA" id="ARBA00022723"/>
    </source>
</evidence>
<sequence length="1028" mass="114261">MVSAKFFQLVSVFSTAMLSTAASVERYVVADVSMVKASSRDAALDLCQRDGRAWIATGNYVSDVTVTQERNYNNDGVALGWTTSPIKLKDEVKPLSRGVFLSTHAPLGIVDLDLHRVDAAFEDADPLTKPEFLPGGFEFSGQLNLNDDEDVSTLPLVYLLKRESRWLDTWKTSTPLSKPPITAVSDPKDADRLTFKVLQLADLHYTGDGARRCNSPPPSLIDCRENTMEALVGKLLDVERPDFVALTGDNVETTGPSFRLRAMETATRAMELRGIPYAMVLGNHDDDNGFDRHEIMRIAMSKPYSYTQRGPETVDGVGNFEIGVQAPRDGPWGKRGADVFRIMLFRRASSSLLLRATSLRRLQSSFAAPSASGLTLTLPDITGEVRNNWTYDQVKAIYDQPLLELVYKAATVHRMHFDPREVQQCTLLSIKTGGCTEDCKYCSQSVRHKTFVKPEPTKKVQEVVEMARRAKAAGSTRFCMGSAWREVGKKNAFKHILTMVREIRAMDLEVCCTLGMLTEEQAVQLKEAGLSAYNHNLDTSREHYAKIITTRTYDDRLKTIDNVRKAGISVCCGGILGVGEKEHDRVALLHTLATMEEHPESVPVNALVSVQGTPLGEEELAPVTAFDMARAIATARILMPKTMVRLSAGRMSFSEAEQGLLFMAGANSIFNGDKLLTTANPAFDEDKQMFDRMGLLGKPAHQPHRQTPYIVQVTHSSPAPQDDSERLQAALARCRRALFSTQPPSKTPPPTVFDGWSGISAFATRVRDRLELFERYENAGVFPPSMSSPARYLLFARLQLPTETTVDAVEFLGGAQHAVDLALHTMFSQEVANFAFGEIEASPATATLQRIMSPMCFDMFFQGLKGMKGTMRTMEMKSLDIKAVHLAGATWEKLSLADVKQQEREDVLATHDLIKARLLLTRPVSSEDGEDGHATLRQPMLSELKGVYDVDSIVIEDADHETFVERLRLDVVTETTENVTTSTVEDGERSVTRDTTAMWRFESLVTRPEDVDWRILTFMERASIMHET</sequence>
<name>A0AAD5MB65_PYTIN</name>
<reference evidence="16" key="1">
    <citation type="submission" date="2021-12" db="EMBL/GenBank/DDBJ databases">
        <title>Prjna785345.</title>
        <authorList>
            <person name="Rujirawat T."/>
            <person name="Krajaejun T."/>
        </authorList>
    </citation>
    <scope>NUCLEOTIDE SEQUENCE</scope>
    <source>
        <strain evidence="16">Pi057C3</strain>
    </source>
</reference>
<dbReference type="Proteomes" id="UP001209570">
    <property type="component" value="Unassembled WGS sequence"/>
</dbReference>